<keyword evidence="3 5" id="KW-1133">Transmembrane helix</keyword>
<feature type="transmembrane region" description="Helical" evidence="5">
    <location>
        <begin position="175"/>
        <end position="193"/>
    </location>
</feature>
<feature type="transmembrane region" description="Helical" evidence="5">
    <location>
        <begin position="53"/>
        <end position="74"/>
    </location>
</feature>
<dbReference type="InterPro" id="IPR011701">
    <property type="entry name" value="MFS"/>
</dbReference>
<feature type="transmembrane region" description="Helical" evidence="5">
    <location>
        <begin position="86"/>
        <end position="103"/>
    </location>
</feature>
<evidence type="ECO:0000256" key="5">
    <source>
        <dbReference type="SAM" id="Phobius"/>
    </source>
</evidence>
<dbReference type="SUPFAM" id="SSF103473">
    <property type="entry name" value="MFS general substrate transporter"/>
    <property type="match status" value="1"/>
</dbReference>
<dbReference type="Proteomes" id="UP000612585">
    <property type="component" value="Unassembled WGS sequence"/>
</dbReference>
<accession>A0A8J3ZIG7</accession>
<dbReference type="Pfam" id="PF07690">
    <property type="entry name" value="MFS_1"/>
    <property type="match status" value="1"/>
</dbReference>
<keyword evidence="8" id="KW-1185">Reference proteome</keyword>
<keyword evidence="2 5" id="KW-0812">Transmembrane</keyword>
<dbReference type="GO" id="GO:0005886">
    <property type="term" value="C:plasma membrane"/>
    <property type="evidence" value="ECO:0007669"/>
    <property type="project" value="UniProtKB-SubCell"/>
</dbReference>
<dbReference type="PROSITE" id="PS50850">
    <property type="entry name" value="MFS"/>
    <property type="match status" value="1"/>
</dbReference>
<feature type="transmembrane region" description="Helical" evidence="5">
    <location>
        <begin position="319"/>
        <end position="337"/>
    </location>
</feature>
<protein>
    <submittedName>
        <fullName evidence="7">MFS transporter</fullName>
    </submittedName>
</protein>
<comment type="caution">
    <text evidence="7">The sequence shown here is derived from an EMBL/GenBank/DDBJ whole genome shotgun (WGS) entry which is preliminary data.</text>
</comment>
<name>A0A8J3ZIG7_9ACTN</name>
<dbReference type="GO" id="GO:0022857">
    <property type="term" value="F:transmembrane transporter activity"/>
    <property type="evidence" value="ECO:0007669"/>
    <property type="project" value="InterPro"/>
</dbReference>
<dbReference type="Gene3D" id="1.20.1250.20">
    <property type="entry name" value="MFS general substrate transporter like domains"/>
    <property type="match status" value="2"/>
</dbReference>
<feature type="transmembrane region" description="Helical" evidence="5">
    <location>
        <begin position="384"/>
        <end position="404"/>
    </location>
</feature>
<proteinExistence type="predicted"/>
<feature type="transmembrane region" description="Helical" evidence="5">
    <location>
        <begin position="145"/>
        <end position="169"/>
    </location>
</feature>
<comment type="subcellular location">
    <subcellularLocation>
        <location evidence="1">Cell membrane</location>
        <topology evidence="1">Multi-pass membrane protein</topology>
    </subcellularLocation>
</comment>
<feature type="transmembrane region" description="Helical" evidence="5">
    <location>
        <begin position="12"/>
        <end position="33"/>
    </location>
</feature>
<feature type="transmembrane region" description="Helical" evidence="5">
    <location>
        <begin position="358"/>
        <end position="378"/>
    </location>
</feature>
<dbReference type="RefSeq" id="WP_204014018.1">
    <property type="nucleotide sequence ID" value="NZ_BOPG01000126.1"/>
</dbReference>
<evidence type="ECO:0000256" key="4">
    <source>
        <dbReference type="ARBA" id="ARBA00023136"/>
    </source>
</evidence>
<feature type="transmembrane region" description="Helical" evidence="5">
    <location>
        <begin position="225"/>
        <end position="250"/>
    </location>
</feature>
<feature type="transmembrane region" description="Helical" evidence="5">
    <location>
        <begin position="262"/>
        <end position="284"/>
    </location>
</feature>
<evidence type="ECO:0000313" key="7">
    <source>
        <dbReference type="EMBL" id="GIJ64712.1"/>
    </source>
</evidence>
<evidence type="ECO:0000256" key="2">
    <source>
        <dbReference type="ARBA" id="ARBA00022692"/>
    </source>
</evidence>
<dbReference type="InterPro" id="IPR036259">
    <property type="entry name" value="MFS_trans_sf"/>
</dbReference>
<reference evidence="7" key="1">
    <citation type="submission" date="2021-01" db="EMBL/GenBank/DDBJ databases">
        <title>Whole genome shotgun sequence of Virgisporangium aurantiacum NBRC 16421.</title>
        <authorList>
            <person name="Komaki H."/>
            <person name="Tamura T."/>
        </authorList>
    </citation>
    <scope>NUCLEOTIDE SEQUENCE</scope>
    <source>
        <strain evidence="7">NBRC 16421</strain>
    </source>
</reference>
<keyword evidence="4 5" id="KW-0472">Membrane</keyword>
<feature type="transmembrane region" description="Helical" evidence="5">
    <location>
        <begin position="109"/>
        <end position="133"/>
    </location>
</feature>
<dbReference type="PANTHER" id="PTHR23528">
    <property type="match status" value="1"/>
</dbReference>
<dbReference type="AlphaFoldDB" id="A0A8J3ZIG7"/>
<dbReference type="PANTHER" id="PTHR23528:SF1">
    <property type="entry name" value="MAJOR FACILITATOR SUPERFAMILY (MFS) PROFILE DOMAIN-CONTAINING PROTEIN"/>
    <property type="match status" value="1"/>
</dbReference>
<gene>
    <name evidence="7" type="primary">floR</name>
    <name evidence="7" type="ORF">Vau01_122280</name>
</gene>
<evidence type="ECO:0000313" key="8">
    <source>
        <dbReference type="Proteomes" id="UP000612585"/>
    </source>
</evidence>
<sequence>MTASEMRRSDLSGLMISFVGVHLVVNVANGAIANYLIPLHVELIDPARKVVNLGLVTTAAAAVGLAAQPAFGMLSDRTRTSRGRRVPWIVGGVTGLSAAFAGLSFADTIAAMIVLGALVQAFYSMTAAPLSAIVADRIPTDARALFSALAGIGIFFGALAGTFVAARFAHHVADGYRLFTVVVLCAIPLAWSLRRDSRDLPRAPWHGLRNTLAELWVSPRRNPDFAWAFASRLLLVSGAWAVFAYLLYILQDYVGLGRDKAAAVYPLAAAVMVIALLITIVPVGLYSDRTGRRKPVVVVSSLVIGASAAIPMMSPTLTAVLIALAISGAATGAYMAVDQALMTLVLPRVTDAGKDLGILNIAQAGGQLLAPALASVVIETAGYRWLYAVVVTAGLAGAVTVLPIRSVS</sequence>
<evidence type="ECO:0000256" key="3">
    <source>
        <dbReference type="ARBA" id="ARBA00022989"/>
    </source>
</evidence>
<evidence type="ECO:0000256" key="1">
    <source>
        <dbReference type="ARBA" id="ARBA00004651"/>
    </source>
</evidence>
<evidence type="ECO:0000259" key="6">
    <source>
        <dbReference type="PROSITE" id="PS50850"/>
    </source>
</evidence>
<organism evidence="7 8">
    <name type="scientific">Virgisporangium aurantiacum</name>
    <dbReference type="NCBI Taxonomy" id="175570"/>
    <lineage>
        <taxon>Bacteria</taxon>
        <taxon>Bacillati</taxon>
        <taxon>Actinomycetota</taxon>
        <taxon>Actinomycetes</taxon>
        <taxon>Micromonosporales</taxon>
        <taxon>Micromonosporaceae</taxon>
        <taxon>Virgisporangium</taxon>
    </lineage>
</organism>
<feature type="domain" description="Major facilitator superfamily (MFS) profile" evidence="6">
    <location>
        <begin position="224"/>
        <end position="408"/>
    </location>
</feature>
<dbReference type="InterPro" id="IPR020846">
    <property type="entry name" value="MFS_dom"/>
</dbReference>
<dbReference type="EMBL" id="BOPG01000126">
    <property type="protein sequence ID" value="GIJ64712.1"/>
    <property type="molecule type" value="Genomic_DNA"/>
</dbReference>